<feature type="transmembrane region" description="Helical" evidence="7">
    <location>
        <begin position="659"/>
        <end position="680"/>
    </location>
</feature>
<dbReference type="Gene3D" id="3.40.50.300">
    <property type="entry name" value="P-loop containing nucleotide triphosphate hydrolases"/>
    <property type="match status" value="1"/>
</dbReference>
<dbReference type="InterPro" id="IPR003439">
    <property type="entry name" value="ABC_transporter-like_ATP-bd"/>
</dbReference>
<evidence type="ECO:0000313" key="10">
    <source>
        <dbReference type="Proteomes" id="UP000316621"/>
    </source>
</evidence>
<feature type="transmembrane region" description="Helical" evidence="7">
    <location>
        <begin position="400"/>
        <end position="421"/>
    </location>
</feature>
<keyword evidence="5 7" id="KW-0472">Membrane</keyword>
<feature type="compositionally biased region" description="Low complexity" evidence="6">
    <location>
        <begin position="8"/>
        <end position="20"/>
    </location>
</feature>
<comment type="subcellular location">
    <subcellularLocation>
        <location evidence="1">Membrane</location>
        <topology evidence="1">Multi-pass membrane protein</topology>
    </subcellularLocation>
</comment>
<keyword evidence="3 7" id="KW-0812">Transmembrane</keyword>
<dbReference type="PROSITE" id="PS50893">
    <property type="entry name" value="ABC_TRANSPORTER_2"/>
    <property type="match status" value="1"/>
</dbReference>
<name>A0A4Y7L1L1_PAPSO</name>
<gene>
    <name evidence="9" type="ORF">C5167_002436</name>
</gene>
<organism evidence="9 10">
    <name type="scientific">Papaver somniferum</name>
    <name type="common">Opium poppy</name>
    <dbReference type="NCBI Taxonomy" id="3469"/>
    <lineage>
        <taxon>Eukaryota</taxon>
        <taxon>Viridiplantae</taxon>
        <taxon>Streptophyta</taxon>
        <taxon>Embryophyta</taxon>
        <taxon>Tracheophyta</taxon>
        <taxon>Spermatophyta</taxon>
        <taxon>Magnoliopsida</taxon>
        <taxon>Ranunculales</taxon>
        <taxon>Papaveraceae</taxon>
        <taxon>Papaveroideae</taxon>
        <taxon>Papaver</taxon>
    </lineage>
</organism>
<dbReference type="InterPro" id="IPR013525">
    <property type="entry name" value="ABC2_TM"/>
</dbReference>
<dbReference type="GO" id="GO:0005524">
    <property type="term" value="F:ATP binding"/>
    <property type="evidence" value="ECO:0007669"/>
    <property type="project" value="InterPro"/>
</dbReference>
<dbReference type="AlphaFoldDB" id="A0A4Y7L1L1"/>
<reference evidence="9 10" key="1">
    <citation type="journal article" date="2018" name="Science">
        <title>The opium poppy genome and morphinan production.</title>
        <authorList>
            <person name="Guo L."/>
            <person name="Winzer T."/>
            <person name="Yang X."/>
            <person name="Li Y."/>
            <person name="Ning Z."/>
            <person name="He Z."/>
            <person name="Teodor R."/>
            <person name="Lu Y."/>
            <person name="Bowser T.A."/>
            <person name="Graham I.A."/>
            <person name="Ye K."/>
        </authorList>
    </citation>
    <scope>NUCLEOTIDE SEQUENCE [LARGE SCALE GENOMIC DNA]</scope>
    <source>
        <strain evidence="10">cv. HN1</strain>
        <tissue evidence="9">Leaves</tissue>
    </source>
</reference>
<feature type="transmembrane region" description="Helical" evidence="7">
    <location>
        <begin position="433"/>
        <end position="454"/>
    </location>
</feature>
<dbReference type="InterPro" id="IPR050352">
    <property type="entry name" value="ABCG_transporters"/>
</dbReference>
<evidence type="ECO:0000256" key="2">
    <source>
        <dbReference type="ARBA" id="ARBA00022448"/>
    </source>
</evidence>
<dbReference type="GO" id="GO:0140359">
    <property type="term" value="F:ABC-type transporter activity"/>
    <property type="evidence" value="ECO:0007669"/>
    <property type="project" value="InterPro"/>
</dbReference>
<dbReference type="Proteomes" id="UP000316621">
    <property type="component" value="Chromosome 9"/>
</dbReference>
<evidence type="ECO:0000313" key="9">
    <source>
        <dbReference type="EMBL" id="RZC78241.1"/>
    </source>
</evidence>
<keyword evidence="10" id="KW-1185">Reference proteome</keyword>
<evidence type="ECO:0000256" key="4">
    <source>
        <dbReference type="ARBA" id="ARBA00022989"/>
    </source>
</evidence>
<evidence type="ECO:0000259" key="8">
    <source>
        <dbReference type="PROSITE" id="PS50893"/>
    </source>
</evidence>
<evidence type="ECO:0000256" key="5">
    <source>
        <dbReference type="ARBA" id="ARBA00023136"/>
    </source>
</evidence>
<dbReference type="GO" id="GO:0016020">
    <property type="term" value="C:membrane"/>
    <property type="evidence" value="ECO:0007669"/>
    <property type="project" value="UniProtKB-SubCell"/>
</dbReference>
<proteinExistence type="predicted"/>
<evidence type="ECO:0000256" key="1">
    <source>
        <dbReference type="ARBA" id="ARBA00004141"/>
    </source>
</evidence>
<feature type="transmembrane region" description="Helical" evidence="7">
    <location>
        <begin position="486"/>
        <end position="504"/>
    </location>
</feature>
<dbReference type="Pfam" id="PF19055">
    <property type="entry name" value="ABC2_membrane_7"/>
    <property type="match status" value="1"/>
</dbReference>
<evidence type="ECO:0000256" key="6">
    <source>
        <dbReference type="SAM" id="MobiDB-lite"/>
    </source>
</evidence>
<dbReference type="SUPFAM" id="SSF52540">
    <property type="entry name" value="P-loop containing nucleoside triphosphate hydrolases"/>
    <property type="match status" value="1"/>
</dbReference>
<dbReference type="InterPro" id="IPR027417">
    <property type="entry name" value="P-loop_NTPase"/>
</dbReference>
<feature type="domain" description="ABC transporter" evidence="8">
    <location>
        <begin position="51"/>
        <end position="298"/>
    </location>
</feature>
<evidence type="ECO:0000256" key="3">
    <source>
        <dbReference type="ARBA" id="ARBA00022692"/>
    </source>
</evidence>
<feature type="region of interest" description="Disordered" evidence="6">
    <location>
        <begin position="1"/>
        <end position="20"/>
    </location>
</feature>
<dbReference type="Pfam" id="PF01061">
    <property type="entry name" value="ABC2_membrane"/>
    <property type="match status" value="1"/>
</dbReference>
<sequence>MEYPENLTDNTTTTTNSETSPILHDDILNRVECVNNVEGSDHQAPDQQKVIELGDMDDLIPKPALFVLSFNNLVYTVESRRKTTSPVVAPNVVNMVETAETSSRFSSTKDRQKKLEGVSYAEALNTRLLKLLSAYVMQDDLLFPMLTVEETLMFSAELRLPCLLSKSKKEARVQALIDQLGLQNAAKTIIGDESHRGVSGGERLRVSIGINIIHDPVLLFLDEPTSGLDSSSAFTVVKTLQRIAQSGSIVIMSIHQPTYRILGLLDRLTFLSRGQIVYSGMPTDLSRFFSELGHPISENENPTEFALDLINEYEGSEGGTKCLIELYKSWQNAKYPGNSDSGKCSLSLKDAIRTSISRGKLASTSAYNHSSQTSANSFWVEFLVLTKRSMKNISRMREVFIARLVPMIVTCLVIASIYWQLDISPKGAQERLGCFGFLIVIAYFSCGDALPLLFQERCILCRETAYNAYRYSSYVLSKTVTEMPSLIILSLAITITTFWAVGLAGGFQGYLFFFVTVLASFWAGSSLMAFISAVVPHIMMGYIIVLLSLGFFFLFSGVFINQDRIPWYWIWLHYLSLLKYPFEGVMQNEFDHPLKCFVRGVQIFDRTPLAGIHSDTKLKFLKMLSDASGMNVNSETCITTGVDILRESGFTALNKWSCLWITVAWGFFFRILFYVSLVFGNKNKRR</sequence>
<dbReference type="Gramene" id="RZC78241">
    <property type="protein sequence ID" value="RZC78241"/>
    <property type="gene ID" value="C5167_002436"/>
</dbReference>
<feature type="transmembrane region" description="Helical" evidence="7">
    <location>
        <begin position="542"/>
        <end position="560"/>
    </location>
</feature>
<keyword evidence="2" id="KW-0813">Transport</keyword>
<dbReference type="InterPro" id="IPR043926">
    <property type="entry name" value="ABCG_dom"/>
</dbReference>
<dbReference type="GO" id="GO:0016887">
    <property type="term" value="F:ATP hydrolysis activity"/>
    <property type="evidence" value="ECO:0007669"/>
    <property type="project" value="InterPro"/>
</dbReference>
<evidence type="ECO:0000256" key="7">
    <source>
        <dbReference type="SAM" id="Phobius"/>
    </source>
</evidence>
<keyword evidence="4 7" id="KW-1133">Transmembrane helix</keyword>
<feature type="transmembrane region" description="Helical" evidence="7">
    <location>
        <begin position="510"/>
        <end position="535"/>
    </location>
</feature>
<dbReference type="PANTHER" id="PTHR48041">
    <property type="entry name" value="ABC TRANSPORTER G FAMILY MEMBER 28"/>
    <property type="match status" value="1"/>
</dbReference>
<protein>
    <recommendedName>
        <fullName evidence="8">ABC transporter domain-containing protein</fullName>
    </recommendedName>
</protein>
<dbReference type="Pfam" id="PF00005">
    <property type="entry name" value="ABC_tran"/>
    <property type="match status" value="1"/>
</dbReference>
<dbReference type="PANTHER" id="PTHR48041:SF11">
    <property type="entry name" value="ABC TRANSPORTER G FAMILY MEMBER 16"/>
    <property type="match status" value="1"/>
</dbReference>
<dbReference type="EMBL" id="CM010723">
    <property type="protein sequence ID" value="RZC78241.1"/>
    <property type="molecule type" value="Genomic_DNA"/>
</dbReference>
<accession>A0A4Y7L1L1</accession>